<gene>
    <name evidence="3" type="ORF">ACFP3R_26750</name>
</gene>
<dbReference type="Gene3D" id="1.10.10.2480">
    <property type="match status" value="1"/>
</dbReference>
<dbReference type="InterPro" id="IPR006847">
    <property type="entry name" value="IF2_N"/>
</dbReference>
<keyword evidence="4" id="KW-1185">Reference proteome</keyword>
<feature type="compositionally biased region" description="Pro residues" evidence="1">
    <location>
        <begin position="95"/>
        <end position="117"/>
    </location>
</feature>
<comment type="caution">
    <text evidence="3">The sequence shown here is derived from an EMBL/GenBank/DDBJ whole genome shotgun (WGS) entry which is preliminary data.</text>
</comment>
<dbReference type="RefSeq" id="WP_380639544.1">
    <property type="nucleotide sequence ID" value="NZ_JBHSQO010000035.1"/>
</dbReference>
<proteinExistence type="predicted"/>
<reference evidence="4" key="1">
    <citation type="journal article" date="2019" name="Int. J. Syst. Evol. Microbiol.">
        <title>The Global Catalogue of Microorganisms (GCM) 10K type strain sequencing project: providing services to taxonomists for standard genome sequencing and annotation.</title>
        <authorList>
            <consortium name="The Broad Institute Genomics Platform"/>
            <consortium name="The Broad Institute Genome Sequencing Center for Infectious Disease"/>
            <person name="Wu L."/>
            <person name="Ma J."/>
        </authorList>
    </citation>
    <scope>NUCLEOTIDE SEQUENCE [LARGE SCALE GENOMIC DNA]</scope>
    <source>
        <strain evidence="4">CGMCC 4.7246</strain>
    </source>
</reference>
<dbReference type="Proteomes" id="UP001596220">
    <property type="component" value="Unassembled WGS sequence"/>
</dbReference>
<organism evidence="3 4">
    <name type="scientific">Saccharothrix lopnurensis</name>
    <dbReference type="NCBI Taxonomy" id="1670621"/>
    <lineage>
        <taxon>Bacteria</taxon>
        <taxon>Bacillati</taxon>
        <taxon>Actinomycetota</taxon>
        <taxon>Actinomycetes</taxon>
        <taxon>Pseudonocardiales</taxon>
        <taxon>Pseudonocardiaceae</taxon>
        <taxon>Saccharothrix</taxon>
    </lineage>
</organism>
<feature type="non-terminal residue" evidence="3">
    <location>
        <position position="117"/>
    </location>
</feature>
<sequence>MAGKARVHELAKELGVTSKELLTKLADQGEYVKSASSTVEAPVARRLRDAYAKNDGKSKSSGARPAPPRPQAAAADNRGAEPRAEAPRPGALGPRPGPRPMPGPKPQAPQPPQPQQP</sequence>
<dbReference type="Pfam" id="PF04760">
    <property type="entry name" value="IF2_N"/>
    <property type="match status" value="1"/>
</dbReference>
<dbReference type="GO" id="GO:0003743">
    <property type="term" value="F:translation initiation factor activity"/>
    <property type="evidence" value="ECO:0007669"/>
    <property type="project" value="UniProtKB-KW"/>
</dbReference>
<evidence type="ECO:0000313" key="3">
    <source>
        <dbReference type="EMBL" id="MFC6092888.1"/>
    </source>
</evidence>
<evidence type="ECO:0000256" key="1">
    <source>
        <dbReference type="SAM" id="MobiDB-lite"/>
    </source>
</evidence>
<feature type="region of interest" description="Disordered" evidence="1">
    <location>
        <begin position="48"/>
        <end position="117"/>
    </location>
</feature>
<feature type="compositionally biased region" description="Basic and acidic residues" evidence="1">
    <location>
        <begin position="48"/>
        <end position="58"/>
    </location>
</feature>
<name>A0ABW1PBS1_9PSEU</name>
<feature type="domain" description="Translation initiation factor IF-2 N-terminal" evidence="2">
    <location>
        <begin position="4"/>
        <end position="51"/>
    </location>
</feature>
<evidence type="ECO:0000259" key="2">
    <source>
        <dbReference type="Pfam" id="PF04760"/>
    </source>
</evidence>
<dbReference type="EMBL" id="JBHSQO010000035">
    <property type="protein sequence ID" value="MFC6092888.1"/>
    <property type="molecule type" value="Genomic_DNA"/>
</dbReference>
<keyword evidence="3" id="KW-0396">Initiation factor</keyword>
<evidence type="ECO:0000313" key="4">
    <source>
        <dbReference type="Proteomes" id="UP001596220"/>
    </source>
</evidence>
<accession>A0ABW1PBS1</accession>
<keyword evidence="3" id="KW-0648">Protein biosynthesis</keyword>
<protein>
    <submittedName>
        <fullName evidence="3">Translation initiation factor IF-2 N-terminal domain-containing protein</fullName>
    </submittedName>
</protein>